<dbReference type="InterPro" id="IPR050697">
    <property type="entry name" value="Adenylyl/Guanylyl_Cyclase_3/4"/>
</dbReference>
<feature type="transmembrane region" description="Helical" evidence="1">
    <location>
        <begin position="6"/>
        <end position="25"/>
    </location>
</feature>
<feature type="transmembrane region" description="Helical" evidence="1">
    <location>
        <begin position="268"/>
        <end position="287"/>
    </location>
</feature>
<name>A0A7V3RHQ6_UNCW3</name>
<dbReference type="GO" id="GO:0006171">
    <property type="term" value="P:cAMP biosynthetic process"/>
    <property type="evidence" value="ECO:0007669"/>
    <property type="project" value="TreeGrafter"/>
</dbReference>
<dbReference type="EMBL" id="DTOZ01000120">
    <property type="protein sequence ID" value="HGE78246.1"/>
    <property type="molecule type" value="Genomic_DNA"/>
</dbReference>
<sequence length="554" mass="64067">MRDWFIKGVLISIFIVLILNIICLYKPFYLPFENKVYDLKYRLSLTQKSVEDVLIVDIDELSLNKLGRYQNWPRAYFAEVIEYLNNARVIGIDVFFGEPDTLPVYARKYYDKPDFDSILARAILRSKNIILVSSFEREPIFGGLCETGIGEILPDDDGIVRNGYKIINNKPTFAYQIAKKLGYNLRKNRFLVYYLGYNSFRRIPFCDVYLQRVPAEYFLNKIVLIGGSAPGLFDYHSVPFARHFPGILIQANLVNDFINGLVINELPYYYILLMTFFVSLLISIFTICSKPRIYITIYFLSFLIILVLSIIFFTRRIEFGIIRPYYSFILTIIVSLIYRYRFEEREKRRLKSIFSRYYSRELVEKIIKEPPKLGGEKVFCTILFADIRNFTPYTEKSAPELVSNSLNRFLTEMVMIVFKYQGRIDKFIGDCVMAVFGHPVVLKNSALNACLCAREMVAKARELGFEIGVGINSGEVVSGNFGSPMRMEYTVIGDAVNLASRLEGLTKEFGVNIIIGENTYKMVSPHPTIELHFRELGRVKVKGKEEEVVVYELV</sequence>
<keyword evidence="1" id="KW-0472">Membrane</keyword>
<dbReference type="SMART" id="SM00044">
    <property type="entry name" value="CYCc"/>
    <property type="match status" value="1"/>
</dbReference>
<comment type="caution">
    <text evidence="3">The sequence shown here is derived from an EMBL/GenBank/DDBJ whole genome shotgun (WGS) entry which is preliminary data.</text>
</comment>
<feature type="domain" description="Guanylate cyclase" evidence="2">
    <location>
        <begin position="381"/>
        <end position="503"/>
    </location>
</feature>
<dbReference type="InterPro" id="IPR001054">
    <property type="entry name" value="A/G_cyclase"/>
</dbReference>
<accession>A0A7V3RHQ6</accession>
<evidence type="ECO:0000313" key="3">
    <source>
        <dbReference type="EMBL" id="HGE78246.1"/>
    </source>
</evidence>
<dbReference type="AlphaFoldDB" id="A0A7V3RHQ6"/>
<dbReference type="GO" id="GO:0035556">
    <property type="term" value="P:intracellular signal transduction"/>
    <property type="evidence" value="ECO:0007669"/>
    <property type="project" value="InterPro"/>
</dbReference>
<feature type="transmembrane region" description="Helical" evidence="1">
    <location>
        <begin position="293"/>
        <end position="313"/>
    </location>
</feature>
<feature type="transmembrane region" description="Helical" evidence="1">
    <location>
        <begin position="325"/>
        <end position="342"/>
    </location>
</feature>
<dbReference type="GO" id="GO:0004016">
    <property type="term" value="F:adenylate cyclase activity"/>
    <property type="evidence" value="ECO:0007669"/>
    <property type="project" value="UniProtKB-ARBA"/>
</dbReference>
<protein>
    <submittedName>
        <fullName evidence="3">Adenylate/guanylate cyclase domain-containing protein</fullName>
    </submittedName>
</protein>
<dbReference type="CDD" id="cd07302">
    <property type="entry name" value="CHD"/>
    <property type="match status" value="1"/>
</dbReference>
<evidence type="ECO:0000256" key="1">
    <source>
        <dbReference type="SAM" id="Phobius"/>
    </source>
</evidence>
<evidence type="ECO:0000259" key="2">
    <source>
        <dbReference type="PROSITE" id="PS50125"/>
    </source>
</evidence>
<dbReference type="PANTHER" id="PTHR43081:SF1">
    <property type="entry name" value="ADENYLATE CYCLASE, TERMINAL-DIFFERENTIATION SPECIFIC"/>
    <property type="match status" value="1"/>
</dbReference>
<dbReference type="Pfam" id="PF05226">
    <property type="entry name" value="CHASE2"/>
    <property type="match status" value="1"/>
</dbReference>
<keyword evidence="1" id="KW-1133">Transmembrane helix</keyword>
<gene>
    <name evidence="3" type="ORF">ENX68_04510</name>
</gene>
<dbReference type="PANTHER" id="PTHR43081">
    <property type="entry name" value="ADENYLATE CYCLASE, TERMINAL-DIFFERENTIATION SPECIFIC-RELATED"/>
    <property type="match status" value="1"/>
</dbReference>
<dbReference type="InterPro" id="IPR029787">
    <property type="entry name" value="Nucleotide_cyclase"/>
</dbReference>
<proteinExistence type="predicted"/>
<keyword evidence="1" id="KW-0812">Transmembrane</keyword>
<dbReference type="SMART" id="SM01080">
    <property type="entry name" value="CHASE2"/>
    <property type="match status" value="1"/>
</dbReference>
<dbReference type="InterPro" id="IPR007890">
    <property type="entry name" value="CHASE2"/>
</dbReference>
<dbReference type="Pfam" id="PF00211">
    <property type="entry name" value="Guanylate_cyc"/>
    <property type="match status" value="1"/>
</dbReference>
<organism evidence="3">
    <name type="scientific">candidate division WOR-3 bacterium</name>
    <dbReference type="NCBI Taxonomy" id="2052148"/>
    <lineage>
        <taxon>Bacteria</taxon>
        <taxon>Bacteria division WOR-3</taxon>
    </lineage>
</organism>
<reference evidence="3" key="1">
    <citation type="journal article" date="2020" name="mSystems">
        <title>Genome- and Community-Level Interaction Insights into Carbon Utilization and Element Cycling Functions of Hydrothermarchaeota in Hydrothermal Sediment.</title>
        <authorList>
            <person name="Zhou Z."/>
            <person name="Liu Y."/>
            <person name="Xu W."/>
            <person name="Pan J."/>
            <person name="Luo Z.H."/>
            <person name="Li M."/>
        </authorList>
    </citation>
    <scope>NUCLEOTIDE SEQUENCE [LARGE SCALE GENOMIC DNA]</scope>
    <source>
        <strain evidence="3">SpSt-961</strain>
    </source>
</reference>
<dbReference type="Gene3D" id="3.30.70.1230">
    <property type="entry name" value="Nucleotide cyclase"/>
    <property type="match status" value="1"/>
</dbReference>
<dbReference type="SUPFAM" id="SSF55073">
    <property type="entry name" value="Nucleotide cyclase"/>
    <property type="match status" value="1"/>
</dbReference>
<dbReference type="PROSITE" id="PS50125">
    <property type="entry name" value="GUANYLATE_CYCLASE_2"/>
    <property type="match status" value="1"/>
</dbReference>